<evidence type="ECO:0000313" key="2">
    <source>
        <dbReference type="Proteomes" id="UP000218231"/>
    </source>
</evidence>
<accession>A0A2A2K634</accession>
<name>A0A2A2K634_9BILA</name>
<gene>
    <name evidence="1" type="ORF">WR25_12271</name>
</gene>
<evidence type="ECO:0000313" key="1">
    <source>
        <dbReference type="EMBL" id="PAV69414.1"/>
    </source>
</evidence>
<protein>
    <recommendedName>
        <fullName evidence="3">STAS/SEC14 domain-containing protein</fullName>
    </recommendedName>
</protein>
<dbReference type="EMBL" id="LIAE01009515">
    <property type="protein sequence ID" value="PAV69414.1"/>
    <property type="molecule type" value="Genomic_DNA"/>
</dbReference>
<sequence>MKVRTDMDTFMGLHSPARFRVEPDTARGVTYITLSGFFLLPDVAAFDREWAQAHALLRCAPNAHLTLCDISDMSIQSQDVVNAFTTIVRDPVRQGRRLAMVVGMSLSRHQAKRLNPPDREGVAHFFSRAEAEAWLFSDDRTDAQYRHAPASPMSADHGYIGPSAA</sequence>
<proteinExistence type="predicted"/>
<evidence type="ECO:0008006" key="3">
    <source>
        <dbReference type="Google" id="ProtNLM"/>
    </source>
</evidence>
<dbReference type="AlphaFoldDB" id="A0A2A2K634"/>
<organism evidence="1 2">
    <name type="scientific">Diploscapter pachys</name>
    <dbReference type="NCBI Taxonomy" id="2018661"/>
    <lineage>
        <taxon>Eukaryota</taxon>
        <taxon>Metazoa</taxon>
        <taxon>Ecdysozoa</taxon>
        <taxon>Nematoda</taxon>
        <taxon>Chromadorea</taxon>
        <taxon>Rhabditida</taxon>
        <taxon>Rhabditina</taxon>
        <taxon>Rhabditomorpha</taxon>
        <taxon>Rhabditoidea</taxon>
        <taxon>Rhabditidae</taxon>
        <taxon>Diploscapter</taxon>
    </lineage>
</organism>
<dbReference type="Proteomes" id="UP000218231">
    <property type="component" value="Unassembled WGS sequence"/>
</dbReference>
<dbReference type="OrthoDB" id="10613571at2759"/>
<comment type="caution">
    <text evidence="1">The sequence shown here is derived from an EMBL/GenBank/DDBJ whole genome shotgun (WGS) entry which is preliminary data.</text>
</comment>
<keyword evidence="2" id="KW-1185">Reference proteome</keyword>
<reference evidence="1 2" key="1">
    <citation type="journal article" date="2017" name="Curr. Biol.">
        <title>Genome architecture and evolution of a unichromosomal asexual nematode.</title>
        <authorList>
            <person name="Fradin H."/>
            <person name="Zegar C."/>
            <person name="Gutwein M."/>
            <person name="Lucas J."/>
            <person name="Kovtun M."/>
            <person name="Corcoran D."/>
            <person name="Baugh L.R."/>
            <person name="Kiontke K."/>
            <person name="Gunsalus K."/>
            <person name="Fitch D.H."/>
            <person name="Piano F."/>
        </authorList>
    </citation>
    <scope>NUCLEOTIDE SEQUENCE [LARGE SCALE GENOMIC DNA]</scope>
    <source>
        <strain evidence="1">PF1309</strain>
    </source>
</reference>